<dbReference type="SUPFAM" id="SSF53163">
    <property type="entry name" value="HybD-like"/>
    <property type="match status" value="1"/>
</dbReference>
<organism evidence="5 6">
    <name type="scientific">candidate division WOR-3 bacterium RBG_13_43_14</name>
    <dbReference type="NCBI Taxonomy" id="1802590"/>
    <lineage>
        <taxon>Bacteria</taxon>
        <taxon>Bacteria division WOR-3</taxon>
    </lineage>
</organism>
<dbReference type="InterPro" id="IPR023430">
    <property type="entry name" value="Pept_HybD-like_dom_sf"/>
</dbReference>
<evidence type="ECO:0000256" key="1">
    <source>
        <dbReference type="ARBA" id="ARBA00006814"/>
    </source>
</evidence>
<accession>A0A1F4U205</accession>
<dbReference type="GO" id="GO:0016485">
    <property type="term" value="P:protein processing"/>
    <property type="evidence" value="ECO:0007669"/>
    <property type="project" value="TreeGrafter"/>
</dbReference>
<comment type="similarity">
    <text evidence="1">Belongs to the peptidase A31 family.</text>
</comment>
<keyword evidence="2" id="KW-0645">Protease</keyword>
<keyword evidence="4" id="KW-0378">Hydrolase</keyword>
<dbReference type="GO" id="GO:0004190">
    <property type="term" value="F:aspartic-type endopeptidase activity"/>
    <property type="evidence" value="ECO:0007669"/>
    <property type="project" value="UniProtKB-KW"/>
</dbReference>
<comment type="caution">
    <text evidence="5">The sequence shown here is derived from an EMBL/GenBank/DDBJ whole genome shotgun (WGS) entry which is preliminary data.</text>
</comment>
<dbReference type="AlphaFoldDB" id="A0A1F4U205"/>
<dbReference type="Gene3D" id="3.40.50.1450">
    <property type="entry name" value="HybD-like"/>
    <property type="match status" value="1"/>
</dbReference>
<dbReference type="Proteomes" id="UP000177025">
    <property type="component" value="Unassembled WGS sequence"/>
</dbReference>
<proteinExistence type="inferred from homology"/>
<evidence type="ECO:0000313" key="5">
    <source>
        <dbReference type="EMBL" id="OGC38976.1"/>
    </source>
</evidence>
<evidence type="ECO:0000256" key="2">
    <source>
        <dbReference type="ARBA" id="ARBA00022670"/>
    </source>
</evidence>
<evidence type="ECO:0000256" key="3">
    <source>
        <dbReference type="ARBA" id="ARBA00022750"/>
    </source>
</evidence>
<evidence type="ECO:0000256" key="4">
    <source>
        <dbReference type="ARBA" id="ARBA00022801"/>
    </source>
</evidence>
<dbReference type="InterPro" id="IPR000671">
    <property type="entry name" value="Peptidase_A31"/>
</dbReference>
<gene>
    <name evidence="5" type="ORF">A2Y85_03215</name>
</gene>
<dbReference type="EMBL" id="MEUM01000158">
    <property type="protein sequence ID" value="OGC38976.1"/>
    <property type="molecule type" value="Genomic_DNA"/>
</dbReference>
<evidence type="ECO:0000313" key="6">
    <source>
        <dbReference type="Proteomes" id="UP000177025"/>
    </source>
</evidence>
<reference evidence="5 6" key="1">
    <citation type="journal article" date="2016" name="Nat. Commun.">
        <title>Thousands of microbial genomes shed light on interconnected biogeochemical processes in an aquifer system.</title>
        <authorList>
            <person name="Anantharaman K."/>
            <person name="Brown C.T."/>
            <person name="Hug L.A."/>
            <person name="Sharon I."/>
            <person name="Castelle C.J."/>
            <person name="Probst A.J."/>
            <person name="Thomas B.C."/>
            <person name="Singh A."/>
            <person name="Wilkins M.J."/>
            <person name="Karaoz U."/>
            <person name="Brodie E.L."/>
            <person name="Williams K.H."/>
            <person name="Hubbard S.S."/>
            <person name="Banfield J.F."/>
        </authorList>
    </citation>
    <scope>NUCLEOTIDE SEQUENCE [LARGE SCALE GENOMIC DNA]</scope>
</reference>
<dbReference type="NCBIfam" id="TIGR00072">
    <property type="entry name" value="hydrog_prot"/>
    <property type="match status" value="1"/>
</dbReference>
<dbReference type="PANTHER" id="PTHR30302:SF1">
    <property type="entry name" value="HYDROGENASE 2 MATURATION PROTEASE"/>
    <property type="match status" value="1"/>
</dbReference>
<sequence>MKTIIFGIGNPYRCDDNAGLEVIKELQLKIHNPEIIIKSGSVDGLTLLDEIHDYPKAIIIDSIKSKNGEPGEIKRIEIIPGKKIPATSLSHGIDFIKALQIGRDMGYKLPKKIMIFAIEITDNISFNEECTEPVKNAIPNAVKFVLNEIKQ</sequence>
<dbReference type="PRINTS" id="PR00446">
    <property type="entry name" value="HYDRGNUPTAKE"/>
</dbReference>
<dbReference type="PANTHER" id="PTHR30302">
    <property type="entry name" value="HYDROGENASE 1 MATURATION PROTEASE"/>
    <property type="match status" value="1"/>
</dbReference>
<dbReference type="Pfam" id="PF01750">
    <property type="entry name" value="HycI"/>
    <property type="match status" value="1"/>
</dbReference>
<evidence type="ECO:0008006" key="7">
    <source>
        <dbReference type="Google" id="ProtNLM"/>
    </source>
</evidence>
<dbReference type="GO" id="GO:0008047">
    <property type="term" value="F:enzyme activator activity"/>
    <property type="evidence" value="ECO:0007669"/>
    <property type="project" value="InterPro"/>
</dbReference>
<keyword evidence="3" id="KW-0064">Aspartyl protease</keyword>
<name>A0A1F4U205_UNCW3</name>
<protein>
    <recommendedName>
        <fullName evidence="7">Hydrogenase maturation protease</fullName>
    </recommendedName>
</protein>